<sequence length="351" mass="38193">MKKIILATTALLIGANAAQAGGDQTHIVGSSTVYPFSSYVAEELGATTKFKTPVVESTGSGGGMKLFCAGNGMDTPDITNASRRMKEKEYATCQKNGVKHITEVVVGYDGIALAQSTDAAPMNLTRKQILLAVAAEVPNKEGTALIANPYHFWNEIDSSLPHRKITFYGPPTSSGTRDAFEDLTMKAVAKKMDVYTNLYKADQKANKKYKKYHEVRQDGVYVPSGENDNLIVQKLTKDADALGIFGYSYLAENADRIAAATVAGVAPSPEAVQDGSYKLSRSLYFYIKKSHIDKVPGMKEYINLFTSEQMIGDDGACTEIGLIALPEAMRAQYRAQAENLTNMKPEDLKKK</sequence>
<dbReference type="RefSeq" id="WP_100277989.1">
    <property type="nucleotide sequence ID" value="NZ_CP018799.1"/>
</dbReference>
<evidence type="ECO:0000259" key="3">
    <source>
        <dbReference type="Pfam" id="PF12849"/>
    </source>
</evidence>
<evidence type="ECO:0000313" key="4">
    <source>
        <dbReference type="EMBL" id="ATX80187.1"/>
    </source>
</evidence>
<gene>
    <name evidence="4" type="ORF">Ga0123461_1774</name>
</gene>
<feature type="chain" id="PRO_5015004731" evidence="2">
    <location>
        <begin position="21"/>
        <end position="351"/>
    </location>
</feature>
<feature type="signal peptide" evidence="2">
    <location>
        <begin position="1"/>
        <end position="20"/>
    </location>
</feature>
<dbReference type="InterPro" id="IPR024370">
    <property type="entry name" value="PBP_domain"/>
</dbReference>
<dbReference type="PANTHER" id="PTHR30570">
    <property type="entry name" value="PERIPLASMIC PHOSPHATE BINDING COMPONENT OF PHOSPHATE ABC TRANSPORTER"/>
    <property type="match status" value="1"/>
</dbReference>
<name>A0A2K8KYY2_MARES</name>
<dbReference type="Proteomes" id="UP000231701">
    <property type="component" value="Chromosome"/>
</dbReference>
<dbReference type="PANTHER" id="PTHR30570:SF1">
    <property type="entry name" value="PHOSPHATE-BINDING PROTEIN PSTS"/>
    <property type="match status" value="1"/>
</dbReference>
<keyword evidence="1 2" id="KW-0732">Signal</keyword>
<dbReference type="InterPro" id="IPR050811">
    <property type="entry name" value="Phosphate_ABC_transporter"/>
</dbReference>
<dbReference type="KEGG" id="maes:Ga0123461_1774"/>
<proteinExistence type="predicted"/>
<dbReference type="Pfam" id="PF12849">
    <property type="entry name" value="PBP_like_2"/>
    <property type="match status" value="1"/>
</dbReference>
<dbReference type="EMBL" id="CP018799">
    <property type="protein sequence ID" value="ATX80187.1"/>
    <property type="molecule type" value="Genomic_DNA"/>
</dbReference>
<keyword evidence="5" id="KW-1185">Reference proteome</keyword>
<dbReference type="AlphaFoldDB" id="A0A2K8KYY2"/>
<organism evidence="4 5">
    <name type="scientific">Mariprofundus aestuarium</name>
    <dbReference type="NCBI Taxonomy" id="1921086"/>
    <lineage>
        <taxon>Bacteria</taxon>
        <taxon>Pseudomonadati</taxon>
        <taxon>Pseudomonadota</taxon>
        <taxon>Candidatius Mariprofundia</taxon>
        <taxon>Mariprofundales</taxon>
        <taxon>Mariprofundaceae</taxon>
        <taxon>Mariprofundus</taxon>
    </lineage>
</organism>
<accession>A0A2K8KYY2</accession>
<feature type="domain" description="PBP" evidence="3">
    <location>
        <begin position="16"/>
        <end position="308"/>
    </location>
</feature>
<dbReference type="SUPFAM" id="SSF53850">
    <property type="entry name" value="Periplasmic binding protein-like II"/>
    <property type="match status" value="1"/>
</dbReference>
<dbReference type="OrthoDB" id="9790048at2"/>
<evidence type="ECO:0000256" key="2">
    <source>
        <dbReference type="SAM" id="SignalP"/>
    </source>
</evidence>
<evidence type="ECO:0000256" key="1">
    <source>
        <dbReference type="ARBA" id="ARBA00022729"/>
    </source>
</evidence>
<reference evidence="4 5" key="1">
    <citation type="submission" date="2016-12" db="EMBL/GenBank/DDBJ databases">
        <title>Isolation and genomic insights into novel planktonic Zetaproteobacteria from stratified waters of the Chesapeake Bay.</title>
        <authorList>
            <person name="McAllister S.M."/>
            <person name="Kato S."/>
            <person name="Chan C.S."/>
            <person name="Chiu B.K."/>
            <person name="Field E.K."/>
        </authorList>
    </citation>
    <scope>NUCLEOTIDE SEQUENCE [LARGE SCALE GENOMIC DNA]</scope>
    <source>
        <strain evidence="4 5">CP-5</strain>
    </source>
</reference>
<protein>
    <submittedName>
        <fullName evidence="4">Phosphate ABC transporter substrate-binding protein, PhoT family</fullName>
    </submittedName>
</protein>
<evidence type="ECO:0000313" key="5">
    <source>
        <dbReference type="Proteomes" id="UP000231701"/>
    </source>
</evidence>
<dbReference type="Gene3D" id="3.40.190.10">
    <property type="entry name" value="Periplasmic binding protein-like II"/>
    <property type="match status" value="2"/>
</dbReference>